<sequence>MQVDDALLSRLEKLSFLKVSEDKREEIISELTEIVNFVDNLSELDTDGVDEKFAMNDNATPLRADKVSSSTQINDDILNNAPNSADHFFIVPKIIE</sequence>
<organism evidence="2 3">
    <name type="scientific">Sulfurimonas aquatica</name>
    <dbReference type="NCBI Taxonomy" id="2672570"/>
    <lineage>
        <taxon>Bacteria</taxon>
        <taxon>Pseudomonadati</taxon>
        <taxon>Campylobacterota</taxon>
        <taxon>Epsilonproteobacteria</taxon>
        <taxon>Campylobacterales</taxon>
        <taxon>Sulfurimonadaceae</taxon>
        <taxon>Sulfurimonas</taxon>
    </lineage>
</organism>
<dbReference type="Pfam" id="PF02686">
    <property type="entry name" value="GatC"/>
    <property type="match status" value="1"/>
</dbReference>
<name>A0A975GCS7_9BACT</name>
<comment type="function">
    <text evidence="1">Allows the formation of correctly charged Asn-tRNA(Asn) or Gln-tRNA(Gln) through the transamidation of misacylated Asp-tRNA(Asn) or Glu-tRNA(Gln) in organisms which lack either or both of asparaginyl-tRNA or glutaminyl-tRNA synthetases. The reaction takes place in the presence of glutamine and ATP through an activated phospho-Asp-tRNA(Asn) or phospho-Glu-tRNA(Gln).</text>
</comment>
<comment type="subunit">
    <text evidence="1">Heterotrimer of A, B and C subunits.</text>
</comment>
<dbReference type="GO" id="GO:0006450">
    <property type="term" value="P:regulation of translational fidelity"/>
    <property type="evidence" value="ECO:0007669"/>
    <property type="project" value="InterPro"/>
</dbReference>
<dbReference type="GO" id="GO:0050567">
    <property type="term" value="F:glutaminyl-tRNA synthase (glutamine-hydrolyzing) activity"/>
    <property type="evidence" value="ECO:0007669"/>
    <property type="project" value="UniProtKB-UniRule"/>
</dbReference>
<keyword evidence="1" id="KW-0436">Ligase</keyword>
<gene>
    <name evidence="1 2" type="primary">gatC</name>
    <name evidence="2" type="ORF">GJV85_05530</name>
</gene>
<comment type="catalytic activity">
    <reaction evidence="1">
        <text>L-glutamyl-tRNA(Gln) + L-glutamine + ATP + H2O = L-glutaminyl-tRNA(Gln) + L-glutamate + ADP + phosphate + H(+)</text>
        <dbReference type="Rhea" id="RHEA:17521"/>
        <dbReference type="Rhea" id="RHEA-COMP:9681"/>
        <dbReference type="Rhea" id="RHEA-COMP:9684"/>
        <dbReference type="ChEBI" id="CHEBI:15377"/>
        <dbReference type="ChEBI" id="CHEBI:15378"/>
        <dbReference type="ChEBI" id="CHEBI:29985"/>
        <dbReference type="ChEBI" id="CHEBI:30616"/>
        <dbReference type="ChEBI" id="CHEBI:43474"/>
        <dbReference type="ChEBI" id="CHEBI:58359"/>
        <dbReference type="ChEBI" id="CHEBI:78520"/>
        <dbReference type="ChEBI" id="CHEBI:78521"/>
        <dbReference type="ChEBI" id="CHEBI:456216"/>
    </reaction>
</comment>
<dbReference type="GO" id="GO:0005524">
    <property type="term" value="F:ATP binding"/>
    <property type="evidence" value="ECO:0007669"/>
    <property type="project" value="UniProtKB-KW"/>
</dbReference>
<dbReference type="HAMAP" id="MF_00122">
    <property type="entry name" value="GatC"/>
    <property type="match status" value="1"/>
</dbReference>
<dbReference type="Proteomes" id="UP000671852">
    <property type="component" value="Chromosome"/>
</dbReference>
<dbReference type="GO" id="GO:0006412">
    <property type="term" value="P:translation"/>
    <property type="evidence" value="ECO:0007669"/>
    <property type="project" value="UniProtKB-UniRule"/>
</dbReference>
<dbReference type="AlphaFoldDB" id="A0A975GCS7"/>
<keyword evidence="1" id="KW-0648">Protein biosynthesis</keyword>
<evidence type="ECO:0000313" key="3">
    <source>
        <dbReference type="Proteomes" id="UP000671852"/>
    </source>
</evidence>
<evidence type="ECO:0000313" key="2">
    <source>
        <dbReference type="EMBL" id="QSZ41589.1"/>
    </source>
</evidence>
<comment type="catalytic activity">
    <reaction evidence="1">
        <text>L-aspartyl-tRNA(Asn) + L-glutamine + ATP + H2O = L-asparaginyl-tRNA(Asn) + L-glutamate + ADP + phosphate + 2 H(+)</text>
        <dbReference type="Rhea" id="RHEA:14513"/>
        <dbReference type="Rhea" id="RHEA-COMP:9674"/>
        <dbReference type="Rhea" id="RHEA-COMP:9677"/>
        <dbReference type="ChEBI" id="CHEBI:15377"/>
        <dbReference type="ChEBI" id="CHEBI:15378"/>
        <dbReference type="ChEBI" id="CHEBI:29985"/>
        <dbReference type="ChEBI" id="CHEBI:30616"/>
        <dbReference type="ChEBI" id="CHEBI:43474"/>
        <dbReference type="ChEBI" id="CHEBI:58359"/>
        <dbReference type="ChEBI" id="CHEBI:78515"/>
        <dbReference type="ChEBI" id="CHEBI:78516"/>
        <dbReference type="ChEBI" id="CHEBI:456216"/>
    </reaction>
</comment>
<dbReference type="KEGG" id="saqt:GJV85_05530"/>
<dbReference type="SUPFAM" id="SSF141000">
    <property type="entry name" value="Glu-tRNAGln amidotransferase C subunit"/>
    <property type="match status" value="1"/>
</dbReference>
<keyword evidence="3" id="KW-1185">Reference proteome</keyword>
<keyword evidence="1" id="KW-0067">ATP-binding</keyword>
<keyword evidence="1" id="KW-0547">Nucleotide-binding</keyword>
<dbReference type="EMBL" id="CP046072">
    <property type="protein sequence ID" value="QSZ41589.1"/>
    <property type="molecule type" value="Genomic_DNA"/>
</dbReference>
<proteinExistence type="inferred from homology"/>
<dbReference type="NCBIfam" id="TIGR00135">
    <property type="entry name" value="gatC"/>
    <property type="match status" value="1"/>
</dbReference>
<dbReference type="RefSeq" id="WP_207562872.1">
    <property type="nucleotide sequence ID" value="NZ_CP046072.1"/>
</dbReference>
<evidence type="ECO:0000256" key="1">
    <source>
        <dbReference type="HAMAP-Rule" id="MF_00122"/>
    </source>
</evidence>
<dbReference type="PANTHER" id="PTHR15004">
    <property type="entry name" value="GLUTAMYL-TRNA(GLN) AMIDOTRANSFERASE SUBUNIT C, MITOCHONDRIAL"/>
    <property type="match status" value="1"/>
</dbReference>
<accession>A0A975GCS7</accession>
<dbReference type="EC" id="6.3.5.-" evidence="1"/>
<dbReference type="InterPro" id="IPR036113">
    <property type="entry name" value="Asp/Glu-ADT_sf_sub_c"/>
</dbReference>
<dbReference type="InterPro" id="IPR003837">
    <property type="entry name" value="GatC"/>
</dbReference>
<dbReference type="Gene3D" id="1.10.20.60">
    <property type="entry name" value="Glu-tRNAGln amidotransferase C subunit, N-terminal domain"/>
    <property type="match status" value="1"/>
</dbReference>
<reference evidence="2" key="2">
    <citation type="submission" date="2021-04" db="EMBL/GenBank/DDBJ databases">
        <title>Isolation and characterization of a novel species of the genus Sulfurimonas.</title>
        <authorList>
            <person name="Fukui M."/>
        </authorList>
    </citation>
    <scope>NUCLEOTIDE SEQUENCE</scope>
    <source>
        <strain evidence="2">H1576</strain>
    </source>
</reference>
<reference evidence="2" key="1">
    <citation type="submission" date="2019-11" db="EMBL/GenBank/DDBJ databases">
        <authorList>
            <person name="Kojima H."/>
        </authorList>
    </citation>
    <scope>NUCLEOTIDE SEQUENCE</scope>
    <source>
        <strain evidence="2">H1576</strain>
    </source>
</reference>
<dbReference type="GO" id="GO:0070681">
    <property type="term" value="P:glutaminyl-tRNAGln biosynthesis via transamidation"/>
    <property type="evidence" value="ECO:0007669"/>
    <property type="project" value="TreeGrafter"/>
</dbReference>
<comment type="similarity">
    <text evidence="1">Belongs to the GatC family.</text>
</comment>
<protein>
    <recommendedName>
        <fullName evidence="1">Aspartyl/glutamyl-tRNA(Asn/Gln) amidotransferase subunit C</fullName>
        <shortName evidence="1">Asp/Glu-ADT subunit C</shortName>
        <ecNumber evidence="1">6.3.5.-</ecNumber>
    </recommendedName>
</protein>
<dbReference type="PANTHER" id="PTHR15004:SF0">
    <property type="entry name" value="GLUTAMYL-TRNA(GLN) AMIDOTRANSFERASE SUBUNIT C, MITOCHONDRIAL"/>
    <property type="match status" value="1"/>
</dbReference>